<dbReference type="AlphaFoldDB" id="A0A9P1GHI4"/>
<protein>
    <recommendedName>
        <fullName evidence="5">PDZ domain-containing protein</fullName>
    </recommendedName>
</protein>
<feature type="compositionally biased region" description="Polar residues" evidence="1">
    <location>
        <begin position="53"/>
        <end position="74"/>
    </location>
</feature>
<gene>
    <name evidence="2" type="ORF">C1SCF055_LOCUS38839</name>
</gene>
<comment type="caution">
    <text evidence="2">The sequence shown here is derived from an EMBL/GenBank/DDBJ whole genome shotgun (WGS) entry which is preliminary data.</text>
</comment>
<reference evidence="3" key="2">
    <citation type="submission" date="2024-04" db="EMBL/GenBank/DDBJ databases">
        <authorList>
            <person name="Chen Y."/>
            <person name="Shah S."/>
            <person name="Dougan E. K."/>
            <person name="Thang M."/>
            <person name="Chan C."/>
        </authorList>
    </citation>
    <scope>NUCLEOTIDE SEQUENCE [LARGE SCALE GENOMIC DNA]</scope>
</reference>
<feature type="compositionally biased region" description="Acidic residues" evidence="1">
    <location>
        <begin position="240"/>
        <end position="263"/>
    </location>
</feature>
<dbReference type="EMBL" id="CAMXCT010006090">
    <property type="protein sequence ID" value="CAI4013900.1"/>
    <property type="molecule type" value="Genomic_DNA"/>
</dbReference>
<feature type="compositionally biased region" description="Basic and acidic residues" evidence="1">
    <location>
        <begin position="32"/>
        <end position="52"/>
    </location>
</feature>
<evidence type="ECO:0000313" key="4">
    <source>
        <dbReference type="Proteomes" id="UP001152797"/>
    </source>
</evidence>
<feature type="compositionally biased region" description="Basic and acidic residues" evidence="1">
    <location>
        <begin position="120"/>
        <end position="130"/>
    </location>
</feature>
<feature type="compositionally biased region" description="Basic and acidic residues" evidence="1">
    <location>
        <begin position="223"/>
        <end position="239"/>
    </location>
</feature>
<proteinExistence type="predicted"/>
<reference evidence="2" key="1">
    <citation type="submission" date="2022-10" db="EMBL/GenBank/DDBJ databases">
        <authorList>
            <person name="Chen Y."/>
            <person name="Dougan E. K."/>
            <person name="Chan C."/>
            <person name="Rhodes N."/>
            <person name="Thang M."/>
        </authorList>
    </citation>
    <scope>NUCLEOTIDE SEQUENCE</scope>
</reference>
<dbReference type="EMBL" id="CAMXCT020006090">
    <property type="protein sequence ID" value="CAL1167275.1"/>
    <property type="molecule type" value="Genomic_DNA"/>
</dbReference>
<dbReference type="Proteomes" id="UP001152797">
    <property type="component" value="Unassembled WGS sequence"/>
</dbReference>
<keyword evidence="4" id="KW-1185">Reference proteome</keyword>
<sequence length="631" mass="69921">MSRSSNNDDHEIFLEKSRLDLEQEYGGSENGRQFKKDEQYRLYKVFKERELKSGTSNTATTKISGGGQLRSSSPLADESVDENSSQAPSAGASASGTRPNPEAEGVAKSLSSMLDSMCPLDKKGKNKENDSDTEDEDDEAQGKKPKKRLRSLGKKARTVANDLHEFPGNDAGGLWLEDEHANGQSVADVMAIYKRQRKRIEGAEDDIESGKATVNTLKRRRKQKEEKEKKAKEAKKAQEEPEEEEKEVDGNEEAPMEDDEPGEEDHWWNEWDGFTYDAAKRSSGGAAKLVTNFLEMVMKGEVQKEYWSHNTKLEDDLRAYWRQQEVEEPTSMSYVLPVRLYGDGAGAFSPKLNKLAVRNVSRSHEAVTFVEPDEDVGALGEGSFGQVLLVTDPEGQDFALKRVSRKHLEQDNPCGSAEALTVTAEATGEWICGLDQGQSSPEAIDGTKLGVIVTFERPDGREKDISFLHRPLGMDCSGQEVVVVERVLRFSQAAKEGVAANWVVRAVNGVRHDVLSTLQAASNQLPQVADIRFTFRVPDAGDKEVEIALRSRPVGITFTRSEPLRVKSVRSQSYAFGLGVARGWVLLRVDGEPIPERLEEAMEMVTFKVSNLPDLKASPDLSPAEIMNLPK</sequence>
<dbReference type="EMBL" id="CAMXCT030006090">
    <property type="protein sequence ID" value="CAL4801212.1"/>
    <property type="molecule type" value="Genomic_DNA"/>
</dbReference>
<evidence type="ECO:0000313" key="2">
    <source>
        <dbReference type="EMBL" id="CAI4013900.1"/>
    </source>
</evidence>
<evidence type="ECO:0008006" key="5">
    <source>
        <dbReference type="Google" id="ProtNLM"/>
    </source>
</evidence>
<feature type="compositionally biased region" description="Basic and acidic residues" evidence="1">
    <location>
        <begin position="1"/>
        <end position="21"/>
    </location>
</feature>
<feature type="compositionally biased region" description="Basic residues" evidence="1">
    <location>
        <begin position="143"/>
        <end position="157"/>
    </location>
</feature>
<evidence type="ECO:0000256" key="1">
    <source>
        <dbReference type="SAM" id="MobiDB-lite"/>
    </source>
</evidence>
<evidence type="ECO:0000313" key="3">
    <source>
        <dbReference type="EMBL" id="CAL1167275.1"/>
    </source>
</evidence>
<organism evidence="2">
    <name type="scientific">Cladocopium goreaui</name>
    <dbReference type="NCBI Taxonomy" id="2562237"/>
    <lineage>
        <taxon>Eukaryota</taxon>
        <taxon>Sar</taxon>
        <taxon>Alveolata</taxon>
        <taxon>Dinophyceae</taxon>
        <taxon>Suessiales</taxon>
        <taxon>Symbiodiniaceae</taxon>
        <taxon>Cladocopium</taxon>
    </lineage>
</organism>
<accession>A0A9P1GHI4</accession>
<feature type="region of interest" description="Disordered" evidence="1">
    <location>
        <begin position="211"/>
        <end position="268"/>
    </location>
</feature>
<name>A0A9P1GHI4_9DINO</name>
<feature type="compositionally biased region" description="Low complexity" evidence="1">
    <location>
        <begin position="84"/>
        <end position="96"/>
    </location>
</feature>
<feature type="region of interest" description="Disordered" evidence="1">
    <location>
        <begin position="1"/>
        <end position="168"/>
    </location>
</feature>